<dbReference type="PANTHER" id="PTHR40743:SF1">
    <property type="entry name" value="POSSIBLE GLYCOSYLTRANSFERASE"/>
    <property type="match status" value="1"/>
</dbReference>
<name>A0A0N0P5K0_LEPSE</name>
<reference evidence="1 2" key="1">
    <citation type="journal article" date="2015" name="PLoS Pathog.">
        <title>Leptomonas seymouri: Adaptations to the Dixenous Life Cycle Analyzed by Genome Sequencing, Transcriptome Profiling and Co-infection with Leishmania donovani.</title>
        <authorList>
            <person name="Kraeva N."/>
            <person name="Butenko A."/>
            <person name="Hlavacova J."/>
            <person name="Kostygov A."/>
            <person name="Myskova J."/>
            <person name="Grybchuk D."/>
            <person name="Lestinova T."/>
            <person name="Votypka J."/>
            <person name="Volf P."/>
            <person name="Opperdoes F."/>
            <person name="Flegontov P."/>
            <person name="Lukes J."/>
            <person name="Yurchenko V."/>
        </authorList>
    </citation>
    <scope>NUCLEOTIDE SEQUENCE [LARGE SCALE GENOMIC DNA]</scope>
    <source>
        <strain evidence="1 2">ATCC 30220</strain>
    </source>
</reference>
<dbReference type="PANTHER" id="PTHR40743">
    <property type="entry name" value="NUCLEOTIDE-DIPHOSPHO-SUGAR TRANSFERASE CONTAINING PROTEIN"/>
    <property type="match status" value="1"/>
</dbReference>
<organism evidence="1 2">
    <name type="scientific">Leptomonas seymouri</name>
    <dbReference type="NCBI Taxonomy" id="5684"/>
    <lineage>
        <taxon>Eukaryota</taxon>
        <taxon>Discoba</taxon>
        <taxon>Euglenozoa</taxon>
        <taxon>Kinetoplastea</taxon>
        <taxon>Metakinetoplastina</taxon>
        <taxon>Trypanosomatida</taxon>
        <taxon>Trypanosomatidae</taxon>
        <taxon>Leishmaniinae</taxon>
        <taxon>Leptomonas</taxon>
    </lineage>
</organism>
<sequence>MNLITSYFIVRKLRGTIALGGDVEQHQSARQEEYLDCLRYNRQHPGVAAIHLIVEGAEAYQHLLQHLLNEDRSSQLSRAALPSGVRRRRSLTPIVPVVRLGGGMPTYATFFGYANQVAAQRLAMVCNADVYLSPDHFNVHDVLKLFHEAAASATQHEDAPFLANNEETSPASSSAISHAAASAVPHPDQSVKLALGLTRYESDYICDAPFLYDYRGSHDAFVFVPPVPESFVARVNHAQNGYKAENVVLHELQQHHYLTLNPAFDLRVVHRHAADVRQWFPPVDEARYGRAYPCTLAEASARIREVAQKPSRS</sequence>
<dbReference type="VEuPathDB" id="TriTrypDB:Lsey_0150_0200"/>
<comment type="caution">
    <text evidence="1">The sequence shown here is derived from an EMBL/GenBank/DDBJ whole genome shotgun (WGS) entry which is preliminary data.</text>
</comment>
<proteinExistence type="predicted"/>
<dbReference type="EMBL" id="LJSK01000150">
    <property type="protein sequence ID" value="KPI86077.1"/>
    <property type="molecule type" value="Genomic_DNA"/>
</dbReference>
<dbReference type="OMA" id="RLAMVCN"/>
<evidence type="ECO:0008006" key="3">
    <source>
        <dbReference type="Google" id="ProtNLM"/>
    </source>
</evidence>
<protein>
    <recommendedName>
        <fullName evidence="3">Hexosyltransferase</fullName>
    </recommendedName>
</protein>
<accession>A0A0N0P5K0</accession>
<evidence type="ECO:0000313" key="1">
    <source>
        <dbReference type="EMBL" id="KPI86077.1"/>
    </source>
</evidence>
<dbReference type="AlphaFoldDB" id="A0A0N0P5K0"/>
<evidence type="ECO:0000313" key="2">
    <source>
        <dbReference type="Proteomes" id="UP000038009"/>
    </source>
</evidence>
<keyword evidence="2" id="KW-1185">Reference proteome</keyword>
<dbReference type="OrthoDB" id="79426at2759"/>
<dbReference type="Proteomes" id="UP000038009">
    <property type="component" value="Unassembled WGS sequence"/>
</dbReference>
<gene>
    <name evidence="1" type="ORF">ABL78_4879</name>
</gene>